<sequence length="723" mass="80873">MATNSWPVIFVDFFHQTHPEFSYQNLDDFVAIHKATPKQIKNPINPEAKAFILVCDPFVDNYIPESVFTDKKVVAVGLNVSKFTDKVFDFVAEVSKNAKKAKIPLLANIFDETMIESGKILKCIFENMDSSQVIIPLNGFLGKLDKTTMFNMMNCHFLISESNDKFLSTKKIEIPIHRLLIASPKNAIDPTKSANILDFYDSYNEIIDFLAEQYELTPENIIQGTTHFARKFLKKFDELCKDDFDALPMTAEEVSESEPETTMSQKQERPRKVDVEHVQPYVDGDYDSVTDTDDEFVNNYFYEKPNNQFYQDQIESANEKFQNNEVLDFLQEVFERQKEQIESLETLSSKPLRPSRKLTEKAAKTPSKKTENPSKNRVVDSEGCWQDAREKSSETVKAKEPAPKVTSSVKDRVVDSEGRWQDVQGRWHGPDGKYIKTPDYALNKTISSVQSTPKSTSGTTKSSATVNVKEAASKVTSLMKDRVVDSEGRWQDVQGRWRNSKGQYCPVPEYALSTTKTVGPPISPKPVSSSAQVQKPSSPSNRSSVSSSTKISVTSHHVTDSEGRYQDSNGRWHNRLGRFCETPDYAKPAPKPVQVYTPAPTVVQAPKPPSPPVSYSTSSSITSSANSNRVTDSQGRFQDSSGRWHGSNGRFCQTPDYAKPSVYTSPPSMSFMSTDLYGGGSLFNGGGGSYFGGGSSSSMSGYTIDRNGRYHDAATGRFCKRPW</sequence>
<proteinExistence type="predicted"/>
<evidence type="ECO:0000313" key="1">
    <source>
        <dbReference type="Proteomes" id="UP000887576"/>
    </source>
</evidence>
<organism evidence="1 2">
    <name type="scientific">Panagrolaimus sp. JU765</name>
    <dbReference type="NCBI Taxonomy" id="591449"/>
    <lineage>
        <taxon>Eukaryota</taxon>
        <taxon>Metazoa</taxon>
        <taxon>Ecdysozoa</taxon>
        <taxon>Nematoda</taxon>
        <taxon>Chromadorea</taxon>
        <taxon>Rhabditida</taxon>
        <taxon>Tylenchina</taxon>
        <taxon>Panagrolaimomorpha</taxon>
        <taxon>Panagrolaimoidea</taxon>
        <taxon>Panagrolaimidae</taxon>
        <taxon>Panagrolaimus</taxon>
    </lineage>
</organism>
<dbReference type="Proteomes" id="UP000887576">
    <property type="component" value="Unplaced"/>
</dbReference>
<dbReference type="WBParaSite" id="JU765_v2.g11038.t1">
    <property type="protein sequence ID" value="JU765_v2.g11038.t1"/>
    <property type="gene ID" value="JU765_v2.g11038"/>
</dbReference>
<evidence type="ECO:0000313" key="2">
    <source>
        <dbReference type="WBParaSite" id="JU765_v2.g11038.t1"/>
    </source>
</evidence>
<reference evidence="2" key="1">
    <citation type="submission" date="2022-11" db="UniProtKB">
        <authorList>
            <consortium name="WormBaseParasite"/>
        </authorList>
    </citation>
    <scope>IDENTIFICATION</scope>
</reference>
<protein>
    <submittedName>
        <fullName evidence="2">Uncharacterized protein</fullName>
    </submittedName>
</protein>
<accession>A0AC34PXU5</accession>
<name>A0AC34PXU5_9BILA</name>